<feature type="transmembrane region" description="Helical" evidence="5">
    <location>
        <begin position="202"/>
        <end position="219"/>
    </location>
</feature>
<dbReference type="GeneID" id="98147973"/>
<dbReference type="PANTHER" id="PTHR31465:SF34">
    <property type="entry name" value="DOMAIN PROTEIN, PUTATIVE (AFU_ORTHOLOGUE AFUA_3G00480)-RELATED"/>
    <property type="match status" value="1"/>
</dbReference>
<keyword evidence="7" id="KW-1185">Reference proteome</keyword>
<keyword evidence="3 5" id="KW-1133">Transmembrane helix</keyword>
<comment type="subcellular location">
    <subcellularLocation>
        <location evidence="1">Membrane</location>
        <topology evidence="1">Multi-pass membrane protein</topology>
    </subcellularLocation>
</comment>
<feature type="transmembrane region" description="Helical" evidence="5">
    <location>
        <begin position="20"/>
        <end position="40"/>
    </location>
</feature>
<dbReference type="Proteomes" id="UP001610432">
    <property type="component" value="Unassembled WGS sequence"/>
</dbReference>
<dbReference type="EMBL" id="JBFXLQ010000018">
    <property type="protein sequence ID" value="KAL2867541.1"/>
    <property type="molecule type" value="Genomic_DNA"/>
</dbReference>
<name>A0ABR4LSM6_9EURO</name>
<dbReference type="PANTHER" id="PTHR31465">
    <property type="entry name" value="PROTEIN RTA1-RELATED"/>
    <property type="match status" value="1"/>
</dbReference>
<feature type="transmembrane region" description="Helical" evidence="5">
    <location>
        <begin position="156"/>
        <end position="182"/>
    </location>
</feature>
<sequence length="335" mass="37793">MANGEPVLWSLYVYAPNKGAPIFFAVAYAASAVAHIWQCYHYRALRLIGLYPICGVLFTLGYALRGYMASDYLYRPDNLIPFILSQVFIYIPPPLLELANYHILARIFSYVPYLAPLPPNRVLIIFGALMGLVELFNALGVALASNVSSSHSQQEIGGRLTIAALALQVAVILSFVFLAGIFHRRCSREYIKSKGVTVPLRTLYVSMFLILVRCVYRLVEHTGNTAIDLDDIEVLRALTPVLRYEWFLYVFEGALMWINMVLWNVWHPGRFLPRSYLVHLGRDGQEVEEVEEKDGQSLLEKILFVASFGILFRPRKRAQGFEEMEMTGSANAGGS</sequence>
<evidence type="ECO:0000256" key="5">
    <source>
        <dbReference type="SAM" id="Phobius"/>
    </source>
</evidence>
<accession>A0ABR4LSM6</accession>
<evidence type="ECO:0000313" key="6">
    <source>
        <dbReference type="EMBL" id="KAL2867541.1"/>
    </source>
</evidence>
<keyword evidence="2 5" id="KW-0812">Transmembrane</keyword>
<evidence type="ECO:0000256" key="4">
    <source>
        <dbReference type="ARBA" id="ARBA00023136"/>
    </source>
</evidence>
<evidence type="ECO:0008006" key="8">
    <source>
        <dbReference type="Google" id="ProtNLM"/>
    </source>
</evidence>
<keyword evidence="4 5" id="KW-0472">Membrane</keyword>
<feature type="transmembrane region" description="Helical" evidence="5">
    <location>
        <begin position="47"/>
        <end position="67"/>
    </location>
</feature>
<protein>
    <recommendedName>
        <fullName evidence="8">RTA1 domain protein</fullName>
    </recommendedName>
</protein>
<proteinExistence type="predicted"/>
<dbReference type="InterPro" id="IPR007568">
    <property type="entry name" value="RTA1"/>
</dbReference>
<feature type="transmembrane region" description="Helical" evidence="5">
    <location>
        <begin position="246"/>
        <end position="266"/>
    </location>
</feature>
<feature type="transmembrane region" description="Helical" evidence="5">
    <location>
        <begin position="79"/>
        <end position="101"/>
    </location>
</feature>
<gene>
    <name evidence="6" type="ORF">BJX67DRAFT_380895</name>
</gene>
<feature type="transmembrane region" description="Helical" evidence="5">
    <location>
        <begin position="122"/>
        <end position="144"/>
    </location>
</feature>
<evidence type="ECO:0000256" key="2">
    <source>
        <dbReference type="ARBA" id="ARBA00022692"/>
    </source>
</evidence>
<comment type="caution">
    <text evidence="6">The sequence shown here is derived from an EMBL/GenBank/DDBJ whole genome shotgun (WGS) entry which is preliminary data.</text>
</comment>
<evidence type="ECO:0000256" key="1">
    <source>
        <dbReference type="ARBA" id="ARBA00004141"/>
    </source>
</evidence>
<organism evidence="6 7">
    <name type="scientific">Aspergillus lucknowensis</name>
    <dbReference type="NCBI Taxonomy" id="176173"/>
    <lineage>
        <taxon>Eukaryota</taxon>
        <taxon>Fungi</taxon>
        <taxon>Dikarya</taxon>
        <taxon>Ascomycota</taxon>
        <taxon>Pezizomycotina</taxon>
        <taxon>Eurotiomycetes</taxon>
        <taxon>Eurotiomycetidae</taxon>
        <taxon>Eurotiales</taxon>
        <taxon>Aspergillaceae</taxon>
        <taxon>Aspergillus</taxon>
        <taxon>Aspergillus subgen. Nidulantes</taxon>
    </lineage>
</organism>
<reference evidence="6 7" key="1">
    <citation type="submission" date="2024-07" db="EMBL/GenBank/DDBJ databases">
        <title>Section-level genome sequencing and comparative genomics of Aspergillus sections Usti and Cavernicolus.</title>
        <authorList>
            <consortium name="Lawrence Berkeley National Laboratory"/>
            <person name="Nybo J.L."/>
            <person name="Vesth T.C."/>
            <person name="Theobald S."/>
            <person name="Frisvad J.C."/>
            <person name="Larsen T.O."/>
            <person name="Kjaerboelling I."/>
            <person name="Rothschild-Mancinelli K."/>
            <person name="Lyhne E.K."/>
            <person name="Kogle M.E."/>
            <person name="Barry K."/>
            <person name="Clum A."/>
            <person name="Na H."/>
            <person name="Ledsgaard L."/>
            <person name="Lin J."/>
            <person name="Lipzen A."/>
            <person name="Kuo A."/>
            <person name="Riley R."/>
            <person name="Mondo S."/>
            <person name="Labutti K."/>
            <person name="Haridas S."/>
            <person name="Pangalinan J."/>
            <person name="Salamov A.A."/>
            <person name="Simmons B.A."/>
            <person name="Magnuson J.K."/>
            <person name="Chen J."/>
            <person name="Drula E."/>
            <person name="Henrissat B."/>
            <person name="Wiebenga A."/>
            <person name="Lubbers R.J."/>
            <person name="Gomes A.C."/>
            <person name="Macurrencykelacurrency M.R."/>
            <person name="Stajich J."/>
            <person name="Grigoriev I.V."/>
            <person name="Mortensen U.H."/>
            <person name="De Vries R.P."/>
            <person name="Baker S.E."/>
            <person name="Andersen M.R."/>
        </authorList>
    </citation>
    <scope>NUCLEOTIDE SEQUENCE [LARGE SCALE GENOMIC DNA]</scope>
    <source>
        <strain evidence="6 7">CBS 449.75</strain>
    </source>
</reference>
<evidence type="ECO:0000313" key="7">
    <source>
        <dbReference type="Proteomes" id="UP001610432"/>
    </source>
</evidence>
<dbReference type="Pfam" id="PF04479">
    <property type="entry name" value="RTA1"/>
    <property type="match status" value="1"/>
</dbReference>
<dbReference type="RefSeq" id="XP_070886520.1">
    <property type="nucleotide sequence ID" value="XM_071032901.1"/>
</dbReference>
<evidence type="ECO:0000256" key="3">
    <source>
        <dbReference type="ARBA" id="ARBA00022989"/>
    </source>
</evidence>